<reference evidence="7 8" key="1">
    <citation type="submission" date="2011-08" db="EMBL/GenBank/DDBJ databases">
        <authorList>
            <person name="Weinstock G."/>
            <person name="Sodergren E."/>
            <person name="Clifton S."/>
            <person name="Fulton L."/>
            <person name="Fulton B."/>
            <person name="Courtney L."/>
            <person name="Fronick C."/>
            <person name="Harrison M."/>
            <person name="Strong C."/>
            <person name="Farmer C."/>
            <person name="Delahaunty K."/>
            <person name="Markovic C."/>
            <person name="Hall O."/>
            <person name="Minx P."/>
            <person name="Tomlinson C."/>
            <person name="Mitreva M."/>
            <person name="Hou S."/>
            <person name="Chen J."/>
            <person name="Wollam A."/>
            <person name="Pepin K.H."/>
            <person name="Johnson M."/>
            <person name="Bhonagiri V."/>
            <person name="Zhang X."/>
            <person name="Suruliraj S."/>
            <person name="Warren W."/>
            <person name="Chinwalla A."/>
            <person name="Mardis E.R."/>
            <person name="Wilson R.K."/>
        </authorList>
    </citation>
    <scope>NUCLEOTIDE SEQUENCE [LARGE SCALE GENOMIC DNA]</scope>
    <source>
        <strain evidence="7 8">F0357</strain>
    </source>
</reference>
<sequence length="193" mass="22079">MGISYIYSVHIQNTNEYSVADMIAVTTNHDEYKSGLHRPYDNERLLMWQSSYRMWENHKLYGVGFNHWKDEYVHYILPQAKERDTPMPHNNIAFFFSATGLIGGIGYLILTGILLCYLLYLLYNNPENILVAAVLWGFIALTVHGQVDAGITNKFVMRIFFGMLGIMCASVKKQNFKGAVSHDNSYPDGKLLL</sequence>
<dbReference type="HOGENOM" id="CLU_1406186_0_0_9"/>
<dbReference type="STRING" id="861450.HMPREF0080_01862"/>
<evidence type="ECO:0000256" key="4">
    <source>
        <dbReference type="ARBA" id="ARBA00023136"/>
    </source>
</evidence>
<gene>
    <name evidence="7" type="ORF">HMPREF0080_01862</name>
</gene>
<keyword evidence="4 5" id="KW-0472">Membrane</keyword>
<evidence type="ECO:0000256" key="2">
    <source>
        <dbReference type="ARBA" id="ARBA00022692"/>
    </source>
</evidence>
<dbReference type="PANTHER" id="PTHR37422:SF13">
    <property type="entry name" value="LIPOPOLYSACCHARIDE BIOSYNTHESIS PROTEIN PA4999-RELATED"/>
    <property type="match status" value="1"/>
</dbReference>
<dbReference type="InterPro" id="IPR051533">
    <property type="entry name" value="WaaL-like"/>
</dbReference>
<dbReference type="eggNOG" id="COG3307">
    <property type="taxonomic scope" value="Bacteria"/>
</dbReference>
<evidence type="ECO:0000256" key="5">
    <source>
        <dbReference type="SAM" id="Phobius"/>
    </source>
</evidence>
<evidence type="ECO:0000256" key="1">
    <source>
        <dbReference type="ARBA" id="ARBA00004141"/>
    </source>
</evidence>
<keyword evidence="3 5" id="KW-1133">Transmembrane helix</keyword>
<feature type="domain" description="O-antigen ligase-related" evidence="6">
    <location>
        <begin position="35"/>
        <end position="108"/>
    </location>
</feature>
<evidence type="ECO:0000256" key="3">
    <source>
        <dbReference type="ARBA" id="ARBA00022989"/>
    </source>
</evidence>
<name>G9YJK9_9FIRM</name>
<keyword evidence="8" id="KW-1185">Reference proteome</keyword>
<dbReference type="Pfam" id="PF04932">
    <property type="entry name" value="Wzy_C"/>
    <property type="match status" value="1"/>
</dbReference>
<dbReference type="GO" id="GO:0016020">
    <property type="term" value="C:membrane"/>
    <property type="evidence" value="ECO:0007669"/>
    <property type="project" value="UniProtKB-SubCell"/>
</dbReference>
<dbReference type="EMBL" id="AGCJ01000081">
    <property type="protein sequence ID" value="EHM38408.1"/>
    <property type="molecule type" value="Genomic_DNA"/>
</dbReference>
<dbReference type="InterPro" id="IPR007016">
    <property type="entry name" value="O-antigen_ligase-rel_domated"/>
</dbReference>
<keyword evidence="2 5" id="KW-0812">Transmembrane</keyword>
<feature type="transmembrane region" description="Helical" evidence="5">
    <location>
        <begin position="92"/>
        <end position="122"/>
    </location>
</feature>
<dbReference type="AlphaFoldDB" id="G9YJK9"/>
<feature type="transmembrane region" description="Helical" evidence="5">
    <location>
        <begin position="129"/>
        <end position="149"/>
    </location>
</feature>
<comment type="subcellular location">
    <subcellularLocation>
        <location evidence="1">Membrane</location>
        <topology evidence="1">Multi-pass membrane protein</topology>
    </subcellularLocation>
</comment>
<proteinExistence type="predicted"/>
<dbReference type="PANTHER" id="PTHR37422">
    <property type="entry name" value="TEICHURONIC ACID BIOSYNTHESIS PROTEIN TUAE"/>
    <property type="match status" value="1"/>
</dbReference>
<protein>
    <submittedName>
        <fullName evidence="7">O-antigen polymerase</fullName>
    </submittedName>
</protein>
<evidence type="ECO:0000259" key="6">
    <source>
        <dbReference type="Pfam" id="PF04932"/>
    </source>
</evidence>
<evidence type="ECO:0000313" key="7">
    <source>
        <dbReference type="EMBL" id="EHM38408.1"/>
    </source>
</evidence>
<evidence type="ECO:0000313" key="8">
    <source>
        <dbReference type="Proteomes" id="UP000005481"/>
    </source>
</evidence>
<dbReference type="Proteomes" id="UP000005481">
    <property type="component" value="Unassembled WGS sequence"/>
</dbReference>
<accession>G9YJK9</accession>
<comment type="caution">
    <text evidence="7">The sequence shown here is derived from an EMBL/GenBank/DDBJ whole genome shotgun (WGS) entry which is preliminary data.</text>
</comment>
<organism evidence="7 8">
    <name type="scientific">Anaeroglobus geminatus F0357</name>
    <dbReference type="NCBI Taxonomy" id="861450"/>
    <lineage>
        <taxon>Bacteria</taxon>
        <taxon>Bacillati</taxon>
        <taxon>Bacillota</taxon>
        <taxon>Negativicutes</taxon>
        <taxon>Veillonellales</taxon>
        <taxon>Veillonellaceae</taxon>
        <taxon>Anaeroglobus</taxon>
    </lineage>
</organism>